<evidence type="ECO:0000313" key="5">
    <source>
        <dbReference type="Proteomes" id="UP001189429"/>
    </source>
</evidence>
<gene>
    <name evidence="4" type="ORF">PCOR1329_LOCUS66108</name>
</gene>
<keyword evidence="5" id="KW-1185">Reference proteome</keyword>
<dbReference type="InterPro" id="IPR013897">
    <property type="entry name" value="Duc1"/>
</dbReference>
<evidence type="ECO:0000259" key="3">
    <source>
        <dbReference type="Pfam" id="PF08588"/>
    </source>
</evidence>
<sequence length="439" mass="48143">MLGLLRHAWGGHHEVVTPWAWLFFPFGALCGALVARWLQRQEALKTRGRHAAAAAQVCSERAVGRSVVPVVPAGEPGEVDVPRSQWRIQGRMLSQFGEGVGGMVHDNELAAFSNDTAEGEFITFHRPTNDPARNKSGEYQYSEVFEGRGHLWEARCQLRIKKEPDGPLLFGIENDQYVPIAAGAKHALAATVSAMRMAVGKELHHSVGDDPEEVAGEVERPVFVMPIWTIDQVIETPPGQQPPSLLDPDFQSLGLRRGKDRNFAEAVRACRFREGYTYSVAFFSIAKFLDQVRWEICGVLPGLRLGFNTFCGGPPVHLAFYTLDRAAQERLGTKKHLDSCKQYYFRMAFWSTRSPPSPARRQALLSGLGEAGRCDRPDQQPAAAGRGASEGLRPREPARAQARRGRGRGGGLRALGALGGCLEGLLPGQRAGRHGPTRG</sequence>
<evidence type="ECO:0000313" key="4">
    <source>
        <dbReference type="EMBL" id="CAK0884052.1"/>
    </source>
</evidence>
<dbReference type="Proteomes" id="UP001189429">
    <property type="component" value="Unassembled WGS sequence"/>
</dbReference>
<comment type="caution">
    <text evidence="4">The sequence shown here is derived from an EMBL/GenBank/DDBJ whole genome shotgun (WGS) entry which is preliminary data.</text>
</comment>
<evidence type="ECO:0000256" key="1">
    <source>
        <dbReference type="SAM" id="MobiDB-lite"/>
    </source>
</evidence>
<organism evidence="4 5">
    <name type="scientific">Prorocentrum cordatum</name>
    <dbReference type="NCBI Taxonomy" id="2364126"/>
    <lineage>
        <taxon>Eukaryota</taxon>
        <taxon>Sar</taxon>
        <taxon>Alveolata</taxon>
        <taxon>Dinophyceae</taxon>
        <taxon>Prorocentrales</taxon>
        <taxon>Prorocentraceae</taxon>
        <taxon>Prorocentrum</taxon>
    </lineage>
</organism>
<dbReference type="Pfam" id="PF08588">
    <property type="entry name" value="Duc1"/>
    <property type="match status" value="1"/>
</dbReference>
<evidence type="ECO:0000256" key="2">
    <source>
        <dbReference type="SAM" id="Phobius"/>
    </source>
</evidence>
<reference evidence="4" key="1">
    <citation type="submission" date="2023-10" db="EMBL/GenBank/DDBJ databases">
        <authorList>
            <person name="Chen Y."/>
            <person name="Shah S."/>
            <person name="Dougan E. K."/>
            <person name="Thang M."/>
            <person name="Chan C."/>
        </authorList>
    </citation>
    <scope>NUCLEOTIDE SEQUENCE [LARGE SCALE GENOMIC DNA]</scope>
</reference>
<dbReference type="EMBL" id="CAUYUJ010018500">
    <property type="protein sequence ID" value="CAK0884052.1"/>
    <property type="molecule type" value="Genomic_DNA"/>
</dbReference>
<feature type="region of interest" description="Disordered" evidence="1">
    <location>
        <begin position="370"/>
        <end position="411"/>
    </location>
</feature>
<keyword evidence="2" id="KW-0472">Membrane</keyword>
<protein>
    <recommendedName>
        <fullName evidence="3">Domain of unknown function at the cortex 1 domain-containing protein</fullName>
    </recommendedName>
</protein>
<feature type="domain" description="Domain of unknown function at the cortex 1" evidence="3">
    <location>
        <begin position="108"/>
        <end position="326"/>
    </location>
</feature>
<keyword evidence="2" id="KW-0812">Transmembrane</keyword>
<keyword evidence="2" id="KW-1133">Transmembrane helix</keyword>
<name>A0ABN9WE40_9DINO</name>
<accession>A0ABN9WE40</accession>
<feature type="transmembrane region" description="Helical" evidence="2">
    <location>
        <begin position="20"/>
        <end position="38"/>
    </location>
</feature>
<proteinExistence type="predicted"/>